<name>A0A937FBX9_9BACT</name>
<gene>
    <name evidence="1" type="ORF">JL102_22070</name>
</gene>
<evidence type="ECO:0000313" key="1">
    <source>
        <dbReference type="EMBL" id="MBL3658852.1"/>
    </source>
</evidence>
<dbReference type="InterPro" id="IPR032710">
    <property type="entry name" value="NTF2-like_dom_sf"/>
</dbReference>
<accession>A0A937FBX9</accession>
<dbReference type="GO" id="GO:0030638">
    <property type="term" value="P:polyketide metabolic process"/>
    <property type="evidence" value="ECO:0007669"/>
    <property type="project" value="InterPro"/>
</dbReference>
<reference evidence="1" key="1">
    <citation type="submission" date="2021-01" db="EMBL/GenBank/DDBJ databases">
        <title>Fulvivirga kasyanovii gen. nov., sp nov., a novel member of the phylum Bacteroidetes isolated from seawater in a mussel farm.</title>
        <authorList>
            <person name="Zhao L.-H."/>
            <person name="Wang Z.-J."/>
        </authorList>
    </citation>
    <scope>NUCLEOTIDE SEQUENCE</scope>
    <source>
        <strain evidence="1">2943</strain>
    </source>
</reference>
<proteinExistence type="predicted"/>
<dbReference type="SUPFAM" id="SSF54427">
    <property type="entry name" value="NTF2-like"/>
    <property type="match status" value="1"/>
</dbReference>
<dbReference type="Pfam" id="PF07366">
    <property type="entry name" value="SnoaL"/>
    <property type="match status" value="1"/>
</dbReference>
<dbReference type="InterPro" id="IPR009959">
    <property type="entry name" value="Cyclase_SnoaL-like"/>
</dbReference>
<keyword evidence="2" id="KW-1185">Reference proteome</keyword>
<comment type="caution">
    <text evidence="1">The sequence shown here is derived from an EMBL/GenBank/DDBJ whole genome shotgun (WGS) entry which is preliminary data.</text>
</comment>
<dbReference type="AlphaFoldDB" id="A0A937FBX9"/>
<dbReference type="RefSeq" id="WP_202246644.1">
    <property type="nucleotide sequence ID" value="NZ_JAESIY010000018.1"/>
</dbReference>
<protein>
    <submittedName>
        <fullName evidence="1">Ester cyclase</fullName>
    </submittedName>
</protein>
<evidence type="ECO:0000313" key="2">
    <source>
        <dbReference type="Proteomes" id="UP000659388"/>
    </source>
</evidence>
<dbReference type="PANTHER" id="PTHR38436">
    <property type="entry name" value="POLYKETIDE CYCLASE SNOAL-LIKE DOMAIN"/>
    <property type="match status" value="1"/>
</dbReference>
<dbReference type="EMBL" id="JAESIY010000018">
    <property type="protein sequence ID" value="MBL3658852.1"/>
    <property type="molecule type" value="Genomic_DNA"/>
</dbReference>
<dbReference type="Gene3D" id="3.10.450.50">
    <property type="match status" value="1"/>
</dbReference>
<sequence>MTYNRLEANKELVIRFNREFLEQGDFSMLDQVIDPDFINRTPFHGSCNAESLVMFNRWLHESFNNIRIEMKEIVSEDDLVASRKLVKGTHSGNIPGHQAGEEACFQVMDFIRIHKGKCLEYWSVDDFKYELQYS</sequence>
<organism evidence="1 2">
    <name type="scientific">Fulvivirga sediminis</name>
    <dbReference type="NCBI Taxonomy" id="2803949"/>
    <lineage>
        <taxon>Bacteria</taxon>
        <taxon>Pseudomonadati</taxon>
        <taxon>Bacteroidota</taxon>
        <taxon>Cytophagia</taxon>
        <taxon>Cytophagales</taxon>
        <taxon>Fulvivirgaceae</taxon>
        <taxon>Fulvivirga</taxon>
    </lineage>
</organism>
<dbReference type="PANTHER" id="PTHR38436:SF1">
    <property type="entry name" value="ESTER CYCLASE"/>
    <property type="match status" value="1"/>
</dbReference>
<dbReference type="Proteomes" id="UP000659388">
    <property type="component" value="Unassembled WGS sequence"/>
</dbReference>